<name>A0A6L8LKD4_9RHOB</name>
<accession>A0A6L8LKD4</accession>
<evidence type="ECO:0008006" key="3">
    <source>
        <dbReference type="Google" id="ProtNLM"/>
    </source>
</evidence>
<evidence type="ECO:0000313" key="1">
    <source>
        <dbReference type="EMBL" id="MYM56113.1"/>
    </source>
</evidence>
<evidence type="ECO:0000313" key="2">
    <source>
        <dbReference type="Proteomes" id="UP000479043"/>
    </source>
</evidence>
<comment type="caution">
    <text evidence="1">The sequence shown here is derived from an EMBL/GenBank/DDBJ whole genome shotgun (WGS) entry which is preliminary data.</text>
</comment>
<proteinExistence type="predicted"/>
<keyword evidence="2" id="KW-1185">Reference proteome</keyword>
<dbReference type="RefSeq" id="WP_160973916.1">
    <property type="nucleotide sequence ID" value="NZ_WWEN01000005.1"/>
</dbReference>
<dbReference type="EMBL" id="WWEN01000005">
    <property type="protein sequence ID" value="MYM56113.1"/>
    <property type="molecule type" value="Genomic_DNA"/>
</dbReference>
<dbReference type="Proteomes" id="UP000479043">
    <property type="component" value="Unassembled WGS sequence"/>
</dbReference>
<gene>
    <name evidence="1" type="ORF">GR167_12420</name>
</gene>
<organism evidence="1 2">
    <name type="scientific">Thalassovita mangrovi</name>
    <dbReference type="NCBI Taxonomy" id="2692236"/>
    <lineage>
        <taxon>Bacteria</taxon>
        <taxon>Pseudomonadati</taxon>
        <taxon>Pseudomonadota</taxon>
        <taxon>Alphaproteobacteria</taxon>
        <taxon>Rhodobacterales</taxon>
        <taxon>Roseobacteraceae</taxon>
        <taxon>Thalassovita</taxon>
    </lineage>
</organism>
<sequence length="208" mass="22207">MTLTLIHTAEAHRATFDRLRESIAPGTALHHVVREDWLARAQGGIDDDLAREITEAIAAADGPVLCSCTTLGPVAETAGALRIDQPMMREAAQSGGRVLMVYCLQSTEAPSLSLLRREMDRAGNDSGIELLFLGQYWPLFEAGRTEDFAVAIATTVREATADRDDLGAVVLAQASMATAAERLTDLNTPVLASPELALRAALARITPA</sequence>
<reference evidence="1 2" key="1">
    <citation type="submission" date="2020-01" db="EMBL/GenBank/DDBJ databases">
        <authorList>
            <person name="Chen S."/>
        </authorList>
    </citation>
    <scope>NUCLEOTIDE SEQUENCE [LARGE SCALE GENOMIC DNA]</scope>
    <source>
        <strain evidence="1 2">GS-10</strain>
    </source>
</reference>
<protein>
    <recommendedName>
        <fullName evidence="3">Asp/Glu/Hydantoin racemase</fullName>
    </recommendedName>
</protein>
<dbReference type="AlphaFoldDB" id="A0A6L8LKD4"/>